<evidence type="ECO:0000256" key="3">
    <source>
        <dbReference type="ARBA" id="ARBA00022801"/>
    </source>
</evidence>
<dbReference type="CDD" id="cd00190">
    <property type="entry name" value="Tryp_SPc"/>
    <property type="match status" value="1"/>
</dbReference>
<keyword evidence="4" id="KW-0720">Serine protease</keyword>
<keyword evidence="5" id="KW-1015">Disulfide bond</keyword>
<dbReference type="InterPro" id="IPR001254">
    <property type="entry name" value="Trypsin_dom"/>
</dbReference>
<dbReference type="AlphaFoldDB" id="A0A068F7B1"/>
<dbReference type="PANTHER" id="PTHR24276:SF91">
    <property type="entry name" value="AT26814P-RELATED"/>
    <property type="match status" value="1"/>
</dbReference>
<evidence type="ECO:0000256" key="6">
    <source>
        <dbReference type="SAM" id="SignalP"/>
    </source>
</evidence>
<reference evidence="8" key="1">
    <citation type="journal article" date="2014" name="BMC Genomics">
        <title>Genomic insights into the serine protease gene family and expression profile analysis in the planthopper, Nilaparvata lugens.</title>
        <authorList>
            <person name="Bao Y.Y."/>
            <person name="Qin X."/>
            <person name="Yu B."/>
            <person name="Chen L.B."/>
            <person name="Wang Z.C."/>
            <person name="Zhang C.X."/>
        </authorList>
    </citation>
    <scope>NUCLEOTIDE SEQUENCE</scope>
</reference>
<dbReference type="SUPFAM" id="SSF50494">
    <property type="entry name" value="Trypsin-like serine proteases"/>
    <property type="match status" value="1"/>
</dbReference>
<dbReference type="InterPro" id="IPR050430">
    <property type="entry name" value="Peptidase_S1"/>
</dbReference>
<dbReference type="InterPro" id="IPR043504">
    <property type="entry name" value="Peptidase_S1_PA_chymotrypsin"/>
</dbReference>
<dbReference type="EMBL" id="KJ512127">
    <property type="protein sequence ID" value="AID60350.1"/>
    <property type="molecule type" value="mRNA"/>
</dbReference>
<sequence length="262" mass="28485">MFKTSLLIVLSIILADNSAQADISASLPRIINGKPITIDRVPAQASVFRLNTFICGAIIISRRTAITAGHCVLFYQYRPEAYQLRYGSSLTSSEKRVQVARVSIFPAYSHTTLNYDLAVLTLEDDVDVPFARLPEIDSTIDPGTTLTAVGWGLTENSSTSTELLMTRLKAISLQECRDVNPGWLLSDNMFCAVGAGSTTCGGDSGNGIYSLENSLKDSLKPEVLLGVISWGDTSCSIIPARPAGFADLANREMRQWMKKLVI</sequence>
<evidence type="ECO:0000256" key="1">
    <source>
        <dbReference type="ARBA" id="ARBA00007664"/>
    </source>
</evidence>
<dbReference type="PRINTS" id="PR00722">
    <property type="entry name" value="CHYMOTRYPSIN"/>
</dbReference>
<dbReference type="PROSITE" id="PS50240">
    <property type="entry name" value="TRYPSIN_DOM"/>
    <property type="match status" value="1"/>
</dbReference>
<feature type="signal peptide" evidence="6">
    <location>
        <begin position="1"/>
        <end position="21"/>
    </location>
</feature>
<evidence type="ECO:0000313" key="8">
    <source>
        <dbReference type="EMBL" id="AID60350.1"/>
    </source>
</evidence>
<dbReference type="SMART" id="SM00020">
    <property type="entry name" value="Tryp_SPc"/>
    <property type="match status" value="1"/>
</dbReference>
<name>A0A068F7B1_NILLU</name>
<keyword evidence="6" id="KW-0732">Signal</keyword>
<comment type="similarity">
    <text evidence="1">Belongs to the peptidase S1 family.</text>
</comment>
<dbReference type="InterPro" id="IPR009003">
    <property type="entry name" value="Peptidase_S1_PA"/>
</dbReference>
<reference evidence="8" key="2">
    <citation type="submission" date="2014-02" db="EMBL/GenBank/DDBJ databases">
        <authorList>
            <person name="Bao Y.-Y."/>
            <person name="Zhang C.-X."/>
        </authorList>
    </citation>
    <scope>NUCLEOTIDE SEQUENCE</scope>
</reference>
<keyword evidence="3" id="KW-0378">Hydrolase</keyword>
<dbReference type="InterPro" id="IPR018114">
    <property type="entry name" value="TRYPSIN_HIS"/>
</dbReference>
<evidence type="ECO:0000256" key="5">
    <source>
        <dbReference type="ARBA" id="ARBA00023157"/>
    </source>
</evidence>
<evidence type="ECO:0000256" key="2">
    <source>
        <dbReference type="ARBA" id="ARBA00022670"/>
    </source>
</evidence>
<dbReference type="GO" id="GO:0006508">
    <property type="term" value="P:proteolysis"/>
    <property type="evidence" value="ECO:0007669"/>
    <property type="project" value="UniProtKB-KW"/>
</dbReference>
<feature type="domain" description="Peptidase S1" evidence="7">
    <location>
        <begin position="30"/>
        <end position="262"/>
    </location>
</feature>
<protein>
    <submittedName>
        <fullName evidence="8">Trypsin-16</fullName>
    </submittedName>
</protein>
<feature type="chain" id="PRO_5001650401" evidence="6">
    <location>
        <begin position="22"/>
        <end position="262"/>
    </location>
</feature>
<organism evidence="8">
    <name type="scientific">Nilaparvata lugens</name>
    <name type="common">Brown planthopper</name>
    <dbReference type="NCBI Taxonomy" id="108931"/>
    <lineage>
        <taxon>Eukaryota</taxon>
        <taxon>Metazoa</taxon>
        <taxon>Ecdysozoa</taxon>
        <taxon>Arthropoda</taxon>
        <taxon>Hexapoda</taxon>
        <taxon>Insecta</taxon>
        <taxon>Pterygota</taxon>
        <taxon>Neoptera</taxon>
        <taxon>Paraneoptera</taxon>
        <taxon>Hemiptera</taxon>
        <taxon>Auchenorrhyncha</taxon>
        <taxon>Fulgoroidea</taxon>
        <taxon>Delphacidae</taxon>
        <taxon>Delphacinae</taxon>
        <taxon>Nilaparvata</taxon>
    </lineage>
</organism>
<keyword evidence="2" id="KW-0645">Protease</keyword>
<evidence type="ECO:0000256" key="4">
    <source>
        <dbReference type="ARBA" id="ARBA00022825"/>
    </source>
</evidence>
<dbReference type="OrthoDB" id="10012881at2759"/>
<evidence type="ECO:0000259" key="7">
    <source>
        <dbReference type="PROSITE" id="PS50240"/>
    </source>
</evidence>
<dbReference type="PANTHER" id="PTHR24276">
    <property type="entry name" value="POLYSERASE-RELATED"/>
    <property type="match status" value="1"/>
</dbReference>
<dbReference type="GO" id="GO:0004252">
    <property type="term" value="F:serine-type endopeptidase activity"/>
    <property type="evidence" value="ECO:0007669"/>
    <property type="project" value="InterPro"/>
</dbReference>
<dbReference type="InterPro" id="IPR001314">
    <property type="entry name" value="Peptidase_S1A"/>
</dbReference>
<dbReference type="Pfam" id="PF00089">
    <property type="entry name" value="Trypsin"/>
    <property type="match status" value="1"/>
</dbReference>
<accession>A0A068F7B1</accession>
<dbReference type="PROSITE" id="PS00134">
    <property type="entry name" value="TRYPSIN_HIS"/>
    <property type="match status" value="1"/>
</dbReference>
<proteinExistence type="evidence at transcript level"/>
<dbReference type="Gene3D" id="2.40.10.10">
    <property type="entry name" value="Trypsin-like serine proteases"/>
    <property type="match status" value="1"/>
</dbReference>